<dbReference type="GO" id="GO:0005840">
    <property type="term" value="C:ribosome"/>
    <property type="evidence" value="ECO:0007669"/>
    <property type="project" value="UniProtKB-KW"/>
</dbReference>
<dbReference type="Gene3D" id="3.40.1370.10">
    <property type="match status" value="1"/>
</dbReference>
<dbReference type="InterPro" id="IPR023574">
    <property type="entry name" value="Ribosomal_uL4_dom_sf"/>
</dbReference>
<evidence type="ECO:0000256" key="3">
    <source>
        <dbReference type="ARBA" id="ARBA00023274"/>
    </source>
</evidence>
<proteinExistence type="inferred from homology"/>
<gene>
    <name evidence="5" type="ORF">M9Y10_009372</name>
</gene>
<name>A0ABR2INB6_9EUKA</name>
<dbReference type="EMBL" id="JAPFFF010000015">
    <property type="protein sequence ID" value="KAK8866410.1"/>
    <property type="molecule type" value="Genomic_DNA"/>
</dbReference>
<feature type="region of interest" description="Disordered" evidence="4">
    <location>
        <begin position="59"/>
        <end position="84"/>
    </location>
</feature>
<comment type="caution">
    <text evidence="5">The sequence shown here is derived from an EMBL/GenBank/DDBJ whole genome shotgun (WGS) entry which is preliminary data.</text>
</comment>
<feature type="compositionally biased region" description="Basic and acidic residues" evidence="4">
    <location>
        <begin position="395"/>
        <end position="405"/>
    </location>
</feature>
<keyword evidence="3" id="KW-0687">Ribonucleoprotein</keyword>
<feature type="region of interest" description="Disordered" evidence="4">
    <location>
        <begin position="389"/>
        <end position="435"/>
    </location>
</feature>
<evidence type="ECO:0000256" key="2">
    <source>
        <dbReference type="ARBA" id="ARBA00022980"/>
    </source>
</evidence>
<evidence type="ECO:0000256" key="4">
    <source>
        <dbReference type="SAM" id="MobiDB-lite"/>
    </source>
</evidence>
<comment type="similarity">
    <text evidence="1">Belongs to the universal ribosomal protein uL4 family.</text>
</comment>
<protein>
    <submittedName>
        <fullName evidence="5">60S ribosomal protein L4</fullName>
    </submittedName>
</protein>
<dbReference type="Proteomes" id="UP001470230">
    <property type="component" value="Unassembled WGS sequence"/>
</dbReference>
<keyword evidence="6" id="KW-1185">Reference proteome</keyword>
<accession>A0ABR2INB6</accession>
<keyword evidence="2 5" id="KW-0689">Ribosomal protein</keyword>
<dbReference type="PANTHER" id="PTHR19431">
    <property type="entry name" value="60S RIBOSOMAL PROTEIN L4"/>
    <property type="match status" value="1"/>
</dbReference>
<evidence type="ECO:0000313" key="6">
    <source>
        <dbReference type="Proteomes" id="UP001470230"/>
    </source>
</evidence>
<dbReference type="Pfam" id="PF00573">
    <property type="entry name" value="Ribosomal_L4"/>
    <property type="match status" value="1"/>
</dbReference>
<evidence type="ECO:0000313" key="5">
    <source>
        <dbReference type="EMBL" id="KAK8866410.1"/>
    </source>
</evidence>
<feature type="compositionally biased region" description="Low complexity" evidence="4">
    <location>
        <begin position="419"/>
        <end position="429"/>
    </location>
</feature>
<organism evidence="5 6">
    <name type="scientific">Tritrichomonas musculus</name>
    <dbReference type="NCBI Taxonomy" id="1915356"/>
    <lineage>
        <taxon>Eukaryota</taxon>
        <taxon>Metamonada</taxon>
        <taxon>Parabasalia</taxon>
        <taxon>Tritrichomonadida</taxon>
        <taxon>Tritrichomonadidae</taxon>
        <taxon>Tritrichomonas</taxon>
    </lineage>
</organism>
<dbReference type="InterPro" id="IPR002136">
    <property type="entry name" value="Ribosomal_uL4"/>
</dbReference>
<dbReference type="SUPFAM" id="SSF52166">
    <property type="entry name" value="Ribosomal protein L4"/>
    <property type="match status" value="1"/>
</dbReference>
<evidence type="ECO:0000256" key="1">
    <source>
        <dbReference type="ARBA" id="ARBA00010528"/>
    </source>
</evidence>
<dbReference type="InterPro" id="IPR045240">
    <property type="entry name" value="Ribosomal_uL4_euk/arch"/>
</dbReference>
<reference evidence="5 6" key="1">
    <citation type="submission" date="2024-04" db="EMBL/GenBank/DDBJ databases">
        <title>Tritrichomonas musculus Genome.</title>
        <authorList>
            <person name="Alves-Ferreira E."/>
            <person name="Grigg M."/>
            <person name="Lorenzi H."/>
            <person name="Galac M."/>
        </authorList>
    </citation>
    <scope>NUCLEOTIDE SEQUENCE [LARGE SCALE GENOMIC DNA]</scope>
    <source>
        <strain evidence="5 6">EAF2021</strain>
    </source>
</reference>
<sequence length="435" mass="47114">MSDRQTVQVYSVQGASTTTVPLPKVFNTPIRVDLVKEVYTNLAKNQQHPHATSLHAGIRPSAVSWGPGRAKARVPRVNGSGSNRNGQGAYANFCRGGHRFGPPSIQRRWFRPVPVKQRRYAVASAIAATQYSQYVEARGHKINEIQTIPVVVADEIEAIKKTKEAVAALKALKVYNDVQRVIDGKVHRSSKGKMRRSTFKTKKGPLVVYANDNGIVKAFRNIPGVDVQNVTRLSLYQLAPGATLGRLVIWSESAFKALDGIYDSKKGFSLPRSLLTNQDLERVAYSDEVLAVLRPALQTFSVPTGRCPCRLSIATQDWADALKQIDELRAQEHAKQTAPDVVRKLFDEVVAAQPPVPEDLSIVPHINPGYFDELHTKADDAAEAKLEQEGAAQLEAEREAKEAAQAEKAAAGKGGKGGAAPAAAAPAKGAKGGKK</sequence>